<keyword evidence="7" id="KW-1185">Reference proteome</keyword>
<proteinExistence type="predicted"/>
<reference evidence="6 7" key="1">
    <citation type="journal article" date="2011" name="Science">
        <title>The ecoresponsive genome of Daphnia pulex.</title>
        <authorList>
            <person name="Colbourne J.K."/>
            <person name="Pfrender M.E."/>
            <person name="Gilbert D."/>
            <person name="Thomas W.K."/>
            <person name="Tucker A."/>
            <person name="Oakley T.H."/>
            <person name="Tokishita S."/>
            <person name="Aerts A."/>
            <person name="Arnold G.J."/>
            <person name="Basu M.K."/>
            <person name="Bauer D.J."/>
            <person name="Caceres C.E."/>
            <person name="Carmel L."/>
            <person name="Casola C."/>
            <person name="Choi J.H."/>
            <person name="Detter J.C."/>
            <person name="Dong Q."/>
            <person name="Dusheyko S."/>
            <person name="Eads B.D."/>
            <person name="Frohlich T."/>
            <person name="Geiler-Samerotte K.A."/>
            <person name="Gerlach D."/>
            <person name="Hatcher P."/>
            <person name="Jogdeo S."/>
            <person name="Krijgsveld J."/>
            <person name="Kriventseva E.V."/>
            <person name="Kultz D."/>
            <person name="Laforsch C."/>
            <person name="Lindquist E."/>
            <person name="Lopez J."/>
            <person name="Manak J.R."/>
            <person name="Muller J."/>
            <person name="Pangilinan J."/>
            <person name="Patwardhan R.P."/>
            <person name="Pitluck S."/>
            <person name="Pritham E.J."/>
            <person name="Rechtsteiner A."/>
            <person name="Rho M."/>
            <person name="Rogozin I.B."/>
            <person name="Sakarya O."/>
            <person name="Salamov A."/>
            <person name="Schaack S."/>
            <person name="Shapiro H."/>
            <person name="Shiga Y."/>
            <person name="Skalitzky C."/>
            <person name="Smith Z."/>
            <person name="Souvorov A."/>
            <person name="Sung W."/>
            <person name="Tang Z."/>
            <person name="Tsuchiya D."/>
            <person name="Tu H."/>
            <person name="Vos H."/>
            <person name="Wang M."/>
            <person name="Wolf Y.I."/>
            <person name="Yamagata H."/>
            <person name="Yamada T."/>
            <person name="Ye Y."/>
            <person name="Shaw J.R."/>
            <person name="Andrews J."/>
            <person name="Crease T.J."/>
            <person name="Tang H."/>
            <person name="Lucas S.M."/>
            <person name="Robertson H.M."/>
            <person name="Bork P."/>
            <person name="Koonin E.V."/>
            <person name="Zdobnov E.M."/>
            <person name="Grigoriev I.V."/>
            <person name="Lynch M."/>
            <person name="Boore J.L."/>
        </authorList>
    </citation>
    <scope>NUCLEOTIDE SEQUENCE [LARGE SCALE GENOMIC DNA]</scope>
</reference>
<keyword evidence="3 4" id="KW-0732">Signal</keyword>
<feature type="domain" description="C1q" evidence="5">
    <location>
        <begin position="153"/>
        <end position="299"/>
    </location>
</feature>
<dbReference type="InParanoid" id="E9GC85"/>
<comment type="subcellular location">
    <subcellularLocation>
        <location evidence="1">Secreted</location>
    </subcellularLocation>
</comment>
<feature type="chain" id="PRO_5003237333" description="C1q domain-containing protein" evidence="4">
    <location>
        <begin position="28"/>
        <end position="301"/>
    </location>
</feature>
<dbReference type="EMBL" id="GL732539">
    <property type="protein sequence ID" value="EFX82510.1"/>
    <property type="molecule type" value="Genomic_DNA"/>
</dbReference>
<dbReference type="GO" id="GO:0005615">
    <property type="term" value="C:extracellular space"/>
    <property type="evidence" value="ECO:0000318"/>
    <property type="project" value="GO_Central"/>
</dbReference>
<dbReference type="PANTHER" id="PTHR22923">
    <property type="entry name" value="CEREBELLIN-RELATED"/>
    <property type="match status" value="1"/>
</dbReference>
<protein>
    <recommendedName>
        <fullName evidence="5">C1q domain-containing protein</fullName>
    </recommendedName>
</protein>
<name>E9GC85_DAPPU</name>
<gene>
    <name evidence="6" type="ORF">DAPPUDRAFT_223598</name>
</gene>
<evidence type="ECO:0000313" key="7">
    <source>
        <dbReference type="Proteomes" id="UP000000305"/>
    </source>
</evidence>
<dbReference type="Proteomes" id="UP000000305">
    <property type="component" value="Unassembled WGS sequence"/>
</dbReference>
<dbReference type="OrthoDB" id="6102353at2759"/>
<dbReference type="PROSITE" id="PS50871">
    <property type="entry name" value="C1Q"/>
    <property type="match status" value="1"/>
</dbReference>
<dbReference type="Gene3D" id="2.60.120.40">
    <property type="match status" value="1"/>
</dbReference>
<dbReference type="PANTHER" id="PTHR22923:SF62">
    <property type="entry name" value="CVP18"/>
    <property type="match status" value="1"/>
</dbReference>
<evidence type="ECO:0000256" key="4">
    <source>
        <dbReference type="SAM" id="SignalP"/>
    </source>
</evidence>
<dbReference type="InterPro" id="IPR008983">
    <property type="entry name" value="Tumour_necrosis_fac-like_dom"/>
</dbReference>
<evidence type="ECO:0000256" key="3">
    <source>
        <dbReference type="ARBA" id="ARBA00022729"/>
    </source>
</evidence>
<dbReference type="InterPro" id="IPR001073">
    <property type="entry name" value="C1q_dom"/>
</dbReference>
<accession>E9GC85</accession>
<sequence>MAHFSVASLTQVVLLLVFICWTPSSTGAAFSLEEEFLQLKENYIQMKQVVKTLEAKVEQQDSLFKTCFSREKNERPAAAATDSIPSSNNPSAVAINGLPSSCADLKIIGHTLNGFYSVMGSAKMESVYCDFTKLLGDAGFQKWIGNDVVKSAYSPTSVYFYVTRNSYFDTIGIPIPFDLARVNEGNAMDLTSGIFTAPRPGIYFFSFAGVARVYNGLYNAAVWSYLYLNGEIIGSSFVQENKGPVDQYSQFSIQLMLILKKDDQLWMQISYSGSGSDLHDSGNHYTHFTGFLLEEEIVASL</sequence>
<dbReference type="InterPro" id="IPR050822">
    <property type="entry name" value="Cerebellin_Synaptic_Org"/>
</dbReference>
<dbReference type="eggNOG" id="ENOG502QSVI">
    <property type="taxonomic scope" value="Eukaryota"/>
</dbReference>
<dbReference type="SUPFAM" id="SSF49842">
    <property type="entry name" value="TNF-like"/>
    <property type="match status" value="1"/>
</dbReference>
<feature type="signal peptide" evidence="4">
    <location>
        <begin position="1"/>
        <end position="27"/>
    </location>
</feature>
<evidence type="ECO:0000259" key="5">
    <source>
        <dbReference type="PROSITE" id="PS50871"/>
    </source>
</evidence>
<evidence type="ECO:0000313" key="6">
    <source>
        <dbReference type="EMBL" id="EFX82510.1"/>
    </source>
</evidence>
<dbReference type="AlphaFoldDB" id="E9GC85"/>
<dbReference type="HOGENOM" id="CLU_068539_0_0_1"/>
<evidence type="ECO:0000256" key="2">
    <source>
        <dbReference type="ARBA" id="ARBA00022525"/>
    </source>
</evidence>
<organism evidence="6 7">
    <name type="scientific">Daphnia pulex</name>
    <name type="common">Water flea</name>
    <dbReference type="NCBI Taxonomy" id="6669"/>
    <lineage>
        <taxon>Eukaryota</taxon>
        <taxon>Metazoa</taxon>
        <taxon>Ecdysozoa</taxon>
        <taxon>Arthropoda</taxon>
        <taxon>Crustacea</taxon>
        <taxon>Branchiopoda</taxon>
        <taxon>Diplostraca</taxon>
        <taxon>Cladocera</taxon>
        <taxon>Anomopoda</taxon>
        <taxon>Daphniidae</taxon>
        <taxon>Daphnia</taxon>
    </lineage>
</organism>
<dbReference type="Pfam" id="PF00386">
    <property type="entry name" value="C1q"/>
    <property type="match status" value="1"/>
</dbReference>
<dbReference type="SMART" id="SM00110">
    <property type="entry name" value="C1Q"/>
    <property type="match status" value="1"/>
</dbReference>
<evidence type="ECO:0000256" key="1">
    <source>
        <dbReference type="ARBA" id="ARBA00004613"/>
    </source>
</evidence>
<keyword evidence="2" id="KW-0964">Secreted</keyword>
<dbReference type="KEGG" id="dpx:DAPPUDRAFT_223598"/>